<dbReference type="Proteomes" id="UP000887575">
    <property type="component" value="Unassembled WGS sequence"/>
</dbReference>
<sequence>MVILDPMSLSVNPLEEIEKVLQRQQPVIVGKSIEMEVYSSENHPKSLGDPWKGAYSRHGFWYKFHWGDEKDFKKLVAFGESQNEFLLQYEVFSMFIEELQGKVLVAKTLSGDLMGGITMGSHKEYTVIGCHFVLEEYRHSGIGEKLLREILEHIPPGHNVICNAVNPLHHSLARFGFTLSPSSPQIHRYIIENPDGLMKLEDVSKSQNSLLATDLNESQWGKLFEFYATQTKQGINEEFLRSFLTQTTTHCMIMAMCALRRVAGGQSIGNLVVGPFISIDEKSAEQALRQTLNKYYNPDDDYDFDPDPEAIYRRSINFFVPQTNQSMPRILTKFRGDGKLKMNRLWYQTASFHRSIKAFSANIFSASDLNFFIV</sequence>
<dbReference type="InterPro" id="IPR016181">
    <property type="entry name" value="Acyl_CoA_acyltransferase"/>
</dbReference>
<dbReference type="PANTHER" id="PTHR47237">
    <property type="entry name" value="SLL0310 PROTEIN"/>
    <property type="match status" value="1"/>
</dbReference>
<name>A0AAF3J981_9BILA</name>
<dbReference type="PANTHER" id="PTHR47237:SF2">
    <property type="entry name" value="BLL4206 PROTEIN"/>
    <property type="match status" value="1"/>
</dbReference>
<dbReference type="Gene3D" id="3.40.630.30">
    <property type="match status" value="1"/>
</dbReference>
<reference evidence="3" key="1">
    <citation type="submission" date="2024-02" db="UniProtKB">
        <authorList>
            <consortium name="WormBaseParasite"/>
        </authorList>
    </citation>
    <scope>IDENTIFICATION</scope>
</reference>
<dbReference type="GO" id="GO:0016747">
    <property type="term" value="F:acyltransferase activity, transferring groups other than amino-acyl groups"/>
    <property type="evidence" value="ECO:0007669"/>
    <property type="project" value="InterPro"/>
</dbReference>
<dbReference type="InterPro" id="IPR052729">
    <property type="entry name" value="Acyl/Acetyltrans_Enzymes"/>
</dbReference>
<dbReference type="WBParaSite" id="MBELARI_LOCUS4426">
    <property type="protein sequence ID" value="MBELARI_LOCUS4426"/>
    <property type="gene ID" value="MBELARI_LOCUS4426"/>
</dbReference>
<dbReference type="AlphaFoldDB" id="A0AAF3J981"/>
<dbReference type="InterPro" id="IPR000182">
    <property type="entry name" value="GNAT_dom"/>
</dbReference>
<feature type="domain" description="N-acetyltransferase" evidence="1">
    <location>
        <begin position="62"/>
        <end position="203"/>
    </location>
</feature>
<dbReference type="SUPFAM" id="SSF55729">
    <property type="entry name" value="Acyl-CoA N-acyltransferases (Nat)"/>
    <property type="match status" value="1"/>
</dbReference>
<dbReference type="PROSITE" id="PS51186">
    <property type="entry name" value="GNAT"/>
    <property type="match status" value="1"/>
</dbReference>
<accession>A0AAF3J981</accession>
<dbReference type="CDD" id="cd04301">
    <property type="entry name" value="NAT_SF"/>
    <property type="match status" value="1"/>
</dbReference>
<evidence type="ECO:0000313" key="2">
    <source>
        <dbReference type="Proteomes" id="UP000887575"/>
    </source>
</evidence>
<dbReference type="Pfam" id="PF00583">
    <property type="entry name" value="Acetyltransf_1"/>
    <property type="match status" value="1"/>
</dbReference>
<keyword evidence="2" id="KW-1185">Reference proteome</keyword>
<protein>
    <recommendedName>
        <fullName evidence="1">N-acetyltransferase domain-containing protein</fullName>
    </recommendedName>
</protein>
<proteinExistence type="predicted"/>
<organism evidence="2 3">
    <name type="scientific">Mesorhabditis belari</name>
    <dbReference type="NCBI Taxonomy" id="2138241"/>
    <lineage>
        <taxon>Eukaryota</taxon>
        <taxon>Metazoa</taxon>
        <taxon>Ecdysozoa</taxon>
        <taxon>Nematoda</taxon>
        <taxon>Chromadorea</taxon>
        <taxon>Rhabditida</taxon>
        <taxon>Rhabditina</taxon>
        <taxon>Rhabditomorpha</taxon>
        <taxon>Rhabditoidea</taxon>
        <taxon>Rhabditidae</taxon>
        <taxon>Mesorhabditinae</taxon>
        <taxon>Mesorhabditis</taxon>
    </lineage>
</organism>
<evidence type="ECO:0000259" key="1">
    <source>
        <dbReference type="PROSITE" id="PS51186"/>
    </source>
</evidence>
<evidence type="ECO:0000313" key="3">
    <source>
        <dbReference type="WBParaSite" id="MBELARI_LOCUS4426"/>
    </source>
</evidence>